<evidence type="ECO:0000256" key="2">
    <source>
        <dbReference type="ARBA" id="ARBA00022679"/>
    </source>
</evidence>
<dbReference type="OrthoDB" id="9815592at2"/>
<dbReference type="PANTHER" id="PTHR23416:SF23">
    <property type="entry name" value="ACETYLTRANSFERASE C18B11.09C-RELATED"/>
    <property type="match status" value="1"/>
</dbReference>
<comment type="similarity">
    <text evidence="1">Belongs to the transferase hexapeptide repeat family.</text>
</comment>
<comment type="caution">
    <text evidence="4">The sequence shown here is derived from an EMBL/GenBank/DDBJ whole genome shotgun (WGS) entry which is preliminary data.</text>
</comment>
<reference evidence="3 6" key="1">
    <citation type="submission" date="2018-02" db="EMBL/GenBank/DDBJ databases">
        <title>Deep subsurface shale carbon reservoir microbial communities from Ohio and West Virginia, USA.</title>
        <authorList>
            <person name="Wrighton K."/>
        </authorList>
    </citation>
    <scope>NUCLEOTIDE SEQUENCE [LARGE SCALE GENOMIC DNA]</scope>
    <source>
        <strain evidence="3 6">UTICA-S1B6</strain>
    </source>
</reference>
<evidence type="ECO:0000313" key="4">
    <source>
        <dbReference type="EMBL" id="PPK55736.1"/>
    </source>
</evidence>
<dbReference type="Pfam" id="PF14602">
    <property type="entry name" value="Hexapep_2"/>
    <property type="match status" value="1"/>
</dbReference>
<dbReference type="EMBL" id="PTIU01000004">
    <property type="protein sequence ID" value="PPK55736.1"/>
    <property type="molecule type" value="Genomic_DNA"/>
</dbReference>
<dbReference type="AlphaFoldDB" id="A0A2S6G962"/>
<dbReference type="CDD" id="cd04647">
    <property type="entry name" value="LbH_MAT_like"/>
    <property type="match status" value="1"/>
</dbReference>
<reference evidence="4 5" key="2">
    <citation type="submission" date="2018-02" db="EMBL/GenBank/DDBJ databases">
        <title>Subsurface microbial communities from deep shales in Ohio and West Virginia, USA.</title>
        <authorList>
            <person name="Wrighton K."/>
        </authorList>
    </citation>
    <scope>NUCLEOTIDE SEQUENCE [LARGE SCALE GENOMIC DNA]</scope>
    <source>
        <strain evidence="4 5">UTICA-S1B9</strain>
    </source>
</reference>
<dbReference type="RefSeq" id="WP_104415330.1">
    <property type="nucleotide sequence ID" value="NZ_PTIT01000004.1"/>
</dbReference>
<dbReference type="GO" id="GO:0008374">
    <property type="term" value="F:O-acyltransferase activity"/>
    <property type="evidence" value="ECO:0007669"/>
    <property type="project" value="TreeGrafter"/>
</dbReference>
<proteinExistence type="inferred from homology"/>
<dbReference type="EMBL" id="PTIT01000004">
    <property type="protein sequence ID" value="PPK52718.1"/>
    <property type="molecule type" value="Genomic_DNA"/>
</dbReference>
<dbReference type="Proteomes" id="UP000239648">
    <property type="component" value="Unassembled WGS sequence"/>
</dbReference>
<dbReference type="InterPro" id="IPR011004">
    <property type="entry name" value="Trimer_LpxA-like_sf"/>
</dbReference>
<protein>
    <submittedName>
        <fullName evidence="4">Acetyltransferase-like isoleucine patch superfamily enzyme</fullName>
    </submittedName>
</protein>
<dbReference type="InterPro" id="IPR001451">
    <property type="entry name" value="Hexapep"/>
</dbReference>
<dbReference type="Proteomes" id="UP000239446">
    <property type="component" value="Unassembled WGS sequence"/>
</dbReference>
<keyword evidence="2 4" id="KW-0808">Transferase</keyword>
<organism evidence="4 5">
    <name type="scientific">Marinobacter persicus</name>
    <dbReference type="NCBI Taxonomy" id="930118"/>
    <lineage>
        <taxon>Bacteria</taxon>
        <taxon>Pseudomonadati</taxon>
        <taxon>Pseudomonadota</taxon>
        <taxon>Gammaproteobacteria</taxon>
        <taxon>Pseudomonadales</taxon>
        <taxon>Marinobacteraceae</taxon>
        <taxon>Marinobacter</taxon>
    </lineage>
</organism>
<evidence type="ECO:0000313" key="6">
    <source>
        <dbReference type="Proteomes" id="UP000239648"/>
    </source>
</evidence>
<evidence type="ECO:0000313" key="5">
    <source>
        <dbReference type="Proteomes" id="UP000239446"/>
    </source>
</evidence>
<evidence type="ECO:0000256" key="1">
    <source>
        <dbReference type="ARBA" id="ARBA00007274"/>
    </source>
</evidence>
<evidence type="ECO:0000313" key="3">
    <source>
        <dbReference type="EMBL" id="PPK52718.1"/>
    </source>
</evidence>
<keyword evidence="6" id="KW-1185">Reference proteome</keyword>
<dbReference type="PANTHER" id="PTHR23416">
    <property type="entry name" value="SIALIC ACID SYNTHASE-RELATED"/>
    <property type="match status" value="1"/>
</dbReference>
<dbReference type="SUPFAM" id="SSF51161">
    <property type="entry name" value="Trimeric LpxA-like enzymes"/>
    <property type="match status" value="1"/>
</dbReference>
<dbReference type="GO" id="GO:0005829">
    <property type="term" value="C:cytosol"/>
    <property type="evidence" value="ECO:0007669"/>
    <property type="project" value="TreeGrafter"/>
</dbReference>
<dbReference type="InterPro" id="IPR051159">
    <property type="entry name" value="Hexapeptide_acetyltransf"/>
</dbReference>
<gene>
    <name evidence="4" type="ORF">B0H24_1004140</name>
    <name evidence="3" type="ORF">BY455_10435</name>
</gene>
<accession>A0A2S6G962</accession>
<name>A0A2S6G962_9GAMM</name>
<sequence length="211" mass="22571">MSTRHQIKKLIKLVFLVLALPLFLLYRVVSLAGNKDSVFQSFSQLLSLIPGKIGVYLRAAFYKLACTHTSDNISVSFLTLLSHQDTTLGEGIYIGPGCNIGKCSIGDNTLLGSGVHVLSGSRQHNFTDPETPIKEQGGHFEKIHIGRDCWLGNQAIVMVSLADKTLVAAGSVVTRSAEPGAILAGNPAKVIGNRLTPKTESAKKEADSDGQ</sequence>
<dbReference type="Gene3D" id="2.160.10.10">
    <property type="entry name" value="Hexapeptide repeat proteins"/>
    <property type="match status" value="1"/>
</dbReference>